<evidence type="ECO:0000313" key="5">
    <source>
        <dbReference type="EMBL" id="KFF28663.1"/>
    </source>
</evidence>
<reference evidence="5 6" key="1">
    <citation type="submission" date="2014-07" db="EMBL/GenBank/DDBJ databases">
        <title>Genome of Chryseobacterium piperi CTM.</title>
        <authorList>
            <person name="Pipes S.E."/>
            <person name="Stropko S.J."/>
            <person name="Newman J.D."/>
        </authorList>
    </citation>
    <scope>NUCLEOTIDE SEQUENCE [LARGE SCALE GENOMIC DNA]</scope>
    <source>
        <strain evidence="5 6">CTM</strain>
    </source>
</reference>
<dbReference type="GO" id="GO:0043565">
    <property type="term" value="F:sequence-specific DNA binding"/>
    <property type="evidence" value="ECO:0007669"/>
    <property type="project" value="InterPro"/>
</dbReference>
<dbReference type="Proteomes" id="UP000028709">
    <property type="component" value="Unassembled WGS sequence"/>
</dbReference>
<keyword evidence="2 5" id="KW-0238">DNA-binding</keyword>
<name>A0A086BI99_9FLAO</name>
<keyword evidence="3" id="KW-0804">Transcription</keyword>
<dbReference type="eggNOG" id="COG2207">
    <property type="taxonomic scope" value="Bacteria"/>
</dbReference>
<dbReference type="Gene3D" id="1.10.10.60">
    <property type="entry name" value="Homeodomain-like"/>
    <property type="match status" value="1"/>
</dbReference>
<protein>
    <submittedName>
        <fullName evidence="5">DNA-binding protein</fullName>
    </submittedName>
</protein>
<dbReference type="InterPro" id="IPR037923">
    <property type="entry name" value="HTH-like"/>
</dbReference>
<dbReference type="PRINTS" id="PR00032">
    <property type="entry name" value="HTHARAC"/>
</dbReference>
<feature type="domain" description="HTH araC/xylS-type" evidence="4">
    <location>
        <begin position="194"/>
        <end position="291"/>
    </location>
</feature>
<evidence type="ECO:0000256" key="3">
    <source>
        <dbReference type="ARBA" id="ARBA00023163"/>
    </source>
</evidence>
<dbReference type="PANTHER" id="PTHR43280:SF32">
    <property type="entry name" value="TRANSCRIPTIONAL REGULATORY PROTEIN"/>
    <property type="match status" value="1"/>
</dbReference>
<dbReference type="SUPFAM" id="SSF46689">
    <property type="entry name" value="Homeodomain-like"/>
    <property type="match status" value="1"/>
</dbReference>
<evidence type="ECO:0000256" key="1">
    <source>
        <dbReference type="ARBA" id="ARBA00023015"/>
    </source>
</evidence>
<evidence type="ECO:0000256" key="2">
    <source>
        <dbReference type="ARBA" id="ARBA00023125"/>
    </source>
</evidence>
<dbReference type="PANTHER" id="PTHR43280">
    <property type="entry name" value="ARAC-FAMILY TRANSCRIPTIONAL REGULATOR"/>
    <property type="match status" value="1"/>
</dbReference>
<gene>
    <name evidence="5" type="ORF">IQ37_09745</name>
</gene>
<dbReference type="AlphaFoldDB" id="A0A086BI99"/>
<dbReference type="Pfam" id="PF12833">
    <property type="entry name" value="HTH_18"/>
    <property type="match status" value="1"/>
</dbReference>
<dbReference type="SMART" id="SM00342">
    <property type="entry name" value="HTH_ARAC"/>
    <property type="match status" value="1"/>
</dbReference>
<dbReference type="InterPro" id="IPR009057">
    <property type="entry name" value="Homeodomain-like_sf"/>
</dbReference>
<dbReference type="PROSITE" id="PS01124">
    <property type="entry name" value="HTH_ARAC_FAMILY_2"/>
    <property type="match status" value="1"/>
</dbReference>
<evidence type="ECO:0000259" key="4">
    <source>
        <dbReference type="PROSITE" id="PS01124"/>
    </source>
</evidence>
<accession>A0A086BI99</accession>
<dbReference type="STRING" id="558152.IQ37_09745"/>
<comment type="caution">
    <text evidence="5">The sequence shown here is derived from an EMBL/GenBank/DDBJ whole genome shotgun (WGS) entry which is preliminary data.</text>
</comment>
<organism evidence="5 6">
    <name type="scientific">Chryseobacterium piperi</name>
    <dbReference type="NCBI Taxonomy" id="558152"/>
    <lineage>
        <taxon>Bacteria</taxon>
        <taxon>Pseudomonadati</taxon>
        <taxon>Bacteroidota</taxon>
        <taxon>Flavobacteriia</taxon>
        <taxon>Flavobacteriales</taxon>
        <taxon>Weeksellaceae</taxon>
        <taxon>Chryseobacterium group</taxon>
        <taxon>Chryseobacterium</taxon>
    </lineage>
</organism>
<evidence type="ECO:0000313" key="6">
    <source>
        <dbReference type="Proteomes" id="UP000028709"/>
    </source>
</evidence>
<dbReference type="GO" id="GO:0003700">
    <property type="term" value="F:DNA-binding transcription factor activity"/>
    <property type="evidence" value="ECO:0007669"/>
    <property type="project" value="InterPro"/>
</dbReference>
<proteinExistence type="predicted"/>
<dbReference type="InterPro" id="IPR018060">
    <property type="entry name" value="HTH_AraC"/>
</dbReference>
<keyword evidence="1" id="KW-0805">Transcription regulation</keyword>
<dbReference type="SUPFAM" id="SSF51215">
    <property type="entry name" value="Regulatory protein AraC"/>
    <property type="match status" value="1"/>
</dbReference>
<dbReference type="EMBL" id="JPRJ01000015">
    <property type="protein sequence ID" value="KFF28663.1"/>
    <property type="molecule type" value="Genomic_DNA"/>
</dbReference>
<keyword evidence="6" id="KW-1185">Reference proteome</keyword>
<dbReference type="InterPro" id="IPR020449">
    <property type="entry name" value="Tscrpt_reg_AraC-type_HTH"/>
</dbReference>
<sequence>MSKDMEVLSNFQYKKLFLPNITEKILANNADVQLYRLENYLKGILMPVIPYRTTFNFIIFITNGHIKQYLENKEYQAEKGGVIFIKQGTITATIELSDDAEGFFLAYENNILSEQELPKHKTSIFFMTPFLKLDSLTYGTIIQLLPIMEQELWLNNFNVNEVVITMLHLILVKMLNTDLESHHRLATRSMEISLQFRDLLFKYHVKEKRVAFYADKLSVTENYLNKCVKNVTQKSPKQWINEIDINYSKALLHSSKDIAEIAYELNFHTASHFTQLFKKITGITPKEYRIQFLPHKIVEH</sequence>